<organism evidence="1 2">
    <name type="scientific">Brevibacterium ammoniilyticum</name>
    <dbReference type="NCBI Taxonomy" id="1046555"/>
    <lineage>
        <taxon>Bacteria</taxon>
        <taxon>Bacillati</taxon>
        <taxon>Actinomycetota</taxon>
        <taxon>Actinomycetes</taxon>
        <taxon>Micrococcales</taxon>
        <taxon>Brevibacteriaceae</taxon>
        <taxon>Brevibacterium</taxon>
    </lineage>
</organism>
<gene>
    <name evidence="1" type="ORF">KACC15558_11020</name>
</gene>
<evidence type="ECO:0000313" key="1">
    <source>
        <dbReference type="EMBL" id="GAA5340062.1"/>
    </source>
</evidence>
<protein>
    <submittedName>
        <fullName evidence="1">Uncharacterized protein</fullName>
    </submittedName>
</protein>
<proteinExistence type="predicted"/>
<comment type="caution">
    <text evidence="1">The sequence shown here is derived from an EMBL/GenBank/DDBJ whole genome shotgun (WGS) entry which is preliminary data.</text>
</comment>
<sequence length="78" mass="8597">MQTMLALDRDVLQVAFARTVAGMLHDGPGTALERFAVTGDLDAEAILDELDRVEVPFEEEAWVDALARFVLFTSGERS</sequence>
<evidence type="ECO:0000313" key="2">
    <source>
        <dbReference type="Proteomes" id="UP001498935"/>
    </source>
</evidence>
<reference evidence="1 2" key="1">
    <citation type="submission" date="2024-02" db="EMBL/GenBank/DDBJ databases">
        <title>Characterization of antibiotic resistant novel bacterial strains and their environmental applications.</title>
        <authorList>
            <person name="Manzoor S."/>
            <person name="Abbas S."/>
            <person name="Arshad M."/>
            <person name="Li W.J."/>
            <person name="Ahmed I."/>
        </authorList>
    </citation>
    <scope>NUCLEOTIDE SEQUENCE [LARGE SCALE GENOMIC DNA]</scope>
    <source>
        <strain evidence="1 2">KACC 15558</strain>
    </source>
</reference>
<keyword evidence="2" id="KW-1185">Reference proteome</keyword>
<accession>A0ABP9TZW8</accession>
<dbReference type="Proteomes" id="UP001498935">
    <property type="component" value="Unassembled WGS sequence"/>
</dbReference>
<name>A0ABP9TZW8_9MICO</name>
<dbReference type="EMBL" id="BAABNP010000003">
    <property type="protein sequence ID" value="GAA5340062.1"/>
    <property type="molecule type" value="Genomic_DNA"/>
</dbReference>